<sequence length="43" mass="4798">LFSVDLKKPRSPARLLVPTCRSQPLRSTEQNAARTTDAQTPVF</sequence>
<accession>A0AAV4MNV8</accession>
<dbReference type="EMBL" id="BPLR01002388">
    <property type="protein sequence ID" value="GIX73212.1"/>
    <property type="molecule type" value="Genomic_DNA"/>
</dbReference>
<dbReference type="AlphaFoldDB" id="A0AAV4MNV8"/>
<comment type="caution">
    <text evidence="2">The sequence shown here is derived from an EMBL/GenBank/DDBJ whole genome shotgun (WGS) entry which is preliminary data.</text>
</comment>
<evidence type="ECO:0000313" key="3">
    <source>
        <dbReference type="Proteomes" id="UP001054945"/>
    </source>
</evidence>
<protein>
    <submittedName>
        <fullName evidence="2">Uncharacterized protein</fullName>
    </submittedName>
</protein>
<keyword evidence="3" id="KW-1185">Reference proteome</keyword>
<name>A0AAV4MNV8_CAEEX</name>
<reference evidence="2 3" key="1">
    <citation type="submission" date="2021-06" db="EMBL/GenBank/DDBJ databases">
        <title>Caerostris extrusa draft genome.</title>
        <authorList>
            <person name="Kono N."/>
            <person name="Arakawa K."/>
        </authorList>
    </citation>
    <scope>NUCLEOTIDE SEQUENCE [LARGE SCALE GENOMIC DNA]</scope>
</reference>
<dbReference type="Proteomes" id="UP001054945">
    <property type="component" value="Unassembled WGS sequence"/>
</dbReference>
<feature type="non-terminal residue" evidence="2">
    <location>
        <position position="1"/>
    </location>
</feature>
<organism evidence="2 3">
    <name type="scientific">Caerostris extrusa</name>
    <name type="common">Bark spider</name>
    <name type="synonym">Caerostris bankana</name>
    <dbReference type="NCBI Taxonomy" id="172846"/>
    <lineage>
        <taxon>Eukaryota</taxon>
        <taxon>Metazoa</taxon>
        <taxon>Ecdysozoa</taxon>
        <taxon>Arthropoda</taxon>
        <taxon>Chelicerata</taxon>
        <taxon>Arachnida</taxon>
        <taxon>Araneae</taxon>
        <taxon>Araneomorphae</taxon>
        <taxon>Entelegynae</taxon>
        <taxon>Araneoidea</taxon>
        <taxon>Araneidae</taxon>
        <taxon>Caerostris</taxon>
    </lineage>
</organism>
<evidence type="ECO:0000256" key="1">
    <source>
        <dbReference type="SAM" id="MobiDB-lite"/>
    </source>
</evidence>
<proteinExistence type="predicted"/>
<evidence type="ECO:0000313" key="2">
    <source>
        <dbReference type="EMBL" id="GIX73212.1"/>
    </source>
</evidence>
<gene>
    <name evidence="2" type="ORF">CEXT_105701</name>
</gene>
<feature type="region of interest" description="Disordered" evidence="1">
    <location>
        <begin position="22"/>
        <end position="43"/>
    </location>
</feature>